<sequence length="48" mass="5463">MTKKQYRIPVRYGSLSMEYRYLGCLPVARTVGQANVITHAQPGKKPVR</sequence>
<accession>A0ABD4SPX5</accession>
<protein>
    <submittedName>
        <fullName evidence="1">Uncharacterized protein</fullName>
    </submittedName>
</protein>
<dbReference type="RefSeq" id="WP_239893684.1">
    <property type="nucleotide sequence ID" value="NZ_JAJAXM010000006.1"/>
</dbReference>
<organism evidence="1 2">
    <name type="scientific">Laribacter hongkongensis</name>
    <dbReference type="NCBI Taxonomy" id="168471"/>
    <lineage>
        <taxon>Bacteria</taxon>
        <taxon>Pseudomonadati</taxon>
        <taxon>Pseudomonadota</taxon>
        <taxon>Betaproteobacteria</taxon>
        <taxon>Neisseriales</taxon>
        <taxon>Aquaspirillaceae</taxon>
        <taxon>Laribacter</taxon>
    </lineage>
</organism>
<evidence type="ECO:0000313" key="1">
    <source>
        <dbReference type="EMBL" id="MCG9025241.1"/>
    </source>
</evidence>
<gene>
    <name evidence="1" type="ORF">LH440_04860</name>
</gene>
<dbReference type="EMBL" id="JAJAXM010000006">
    <property type="protein sequence ID" value="MCG9025241.1"/>
    <property type="molecule type" value="Genomic_DNA"/>
</dbReference>
<dbReference type="AlphaFoldDB" id="A0ABD4SPX5"/>
<reference evidence="1 2" key="1">
    <citation type="submission" date="2021-10" db="EMBL/GenBank/DDBJ databases">
        <title>Whole-genome sequencing analysis of Laribacter hongkongensis: virulence gene profiles, carbohydrate-active enzyme prediction, and antimicrobial resistance characterization.</title>
        <authorList>
            <person name="Yuan P."/>
            <person name="Zhan Y."/>
            <person name="Chen D."/>
        </authorList>
    </citation>
    <scope>NUCLEOTIDE SEQUENCE [LARGE SCALE GENOMIC DNA]</scope>
    <source>
        <strain evidence="1 2">W67</strain>
    </source>
</reference>
<proteinExistence type="predicted"/>
<comment type="caution">
    <text evidence="1">The sequence shown here is derived from an EMBL/GenBank/DDBJ whole genome shotgun (WGS) entry which is preliminary data.</text>
</comment>
<name>A0ABD4SPX5_9NEIS</name>
<dbReference type="Proteomes" id="UP001200247">
    <property type="component" value="Unassembled WGS sequence"/>
</dbReference>
<evidence type="ECO:0000313" key="2">
    <source>
        <dbReference type="Proteomes" id="UP001200247"/>
    </source>
</evidence>